<dbReference type="AlphaFoldDB" id="A0AAD4JJB7"/>
<dbReference type="EMBL" id="SDAM02000043">
    <property type="protein sequence ID" value="KAH6834841.1"/>
    <property type="molecule type" value="Genomic_DNA"/>
</dbReference>
<evidence type="ECO:0000256" key="1">
    <source>
        <dbReference type="ARBA" id="ARBA00022741"/>
    </source>
</evidence>
<dbReference type="GO" id="GO:0006281">
    <property type="term" value="P:DNA repair"/>
    <property type="evidence" value="ECO:0007669"/>
    <property type="project" value="TreeGrafter"/>
</dbReference>
<keyword evidence="2" id="KW-0378">Hydrolase</keyword>
<dbReference type="SMART" id="SM00490">
    <property type="entry name" value="HELICc"/>
    <property type="match status" value="1"/>
</dbReference>
<keyword evidence="1" id="KW-0547">Nucleotide-binding</keyword>
<dbReference type="Pfam" id="PF00271">
    <property type="entry name" value="Helicase_C"/>
    <property type="match status" value="1"/>
</dbReference>
<dbReference type="CDD" id="cd18793">
    <property type="entry name" value="SF2_C_SNF"/>
    <property type="match status" value="1"/>
</dbReference>
<dbReference type="Proteomes" id="UP001190926">
    <property type="component" value="Unassembled WGS sequence"/>
</dbReference>
<comment type="caution">
    <text evidence="6">The sequence shown here is derived from an EMBL/GenBank/DDBJ whole genome shotgun (WGS) entry which is preliminary data.</text>
</comment>
<dbReference type="InterPro" id="IPR049730">
    <property type="entry name" value="SNF2/RAD54-like_C"/>
</dbReference>
<organism evidence="6 7">
    <name type="scientific">Perilla frutescens var. hirtella</name>
    <name type="common">Perilla citriodora</name>
    <name type="synonym">Perilla setoyensis</name>
    <dbReference type="NCBI Taxonomy" id="608512"/>
    <lineage>
        <taxon>Eukaryota</taxon>
        <taxon>Viridiplantae</taxon>
        <taxon>Streptophyta</taxon>
        <taxon>Embryophyta</taxon>
        <taxon>Tracheophyta</taxon>
        <taxon>Spermatophyta</taxon>
        <taxon>Magnoliopsida</taxon>
        <taxon>eudicotyledons</taxon>
        <taxon>Gunneridae</taxon>
        <taxon>Pentapetalae</taxon>
        <taxon>asterids</taxon>
        <taxon>lamiids</taxon>
        <taxon>Lamiales</taxon>
        <taxon>Lamiaceae</taxon>
        <taxon>Nepetoideae</taxon>
        <taxon>Elsholtzieae</taxon>
        <taxon>Perilla</taxon>
    </lineage>
</organism>
<dbReference type="InterPro" id="IPR027417">
    <property type="entry name" value="P-loop_NTPase"/>
</dbReference>
<feature type="domain" description="Helicase C-terminal" evidence="5">
    <location>
        <begin position="49"/>
        <end position="129"/>
    </location>
</feature>
<proteinExistence type="predicted"/>
<dbReference type="SUPFAM" id="SSF52540">
    <property type="entry name" value="P-loop containing nucleoside triphosphate hydrolases"/>
    <property type="match status" value="1"/>
</dbReference>
<evidence type="ECO:0000256" key="3">
    <source>
        <dbReference type="ARBA" id="ARBA00022806"/>
    </source>
</evidence>
<dbReference type="InterPro" id="IPR001650">
    <property type="entry name" value="Helicase_C-like"/>
</dbReference>
<sequence length="129" mass="14197">MQDHVNVPLNCSTLSFLCYGLNFLTKVACVYISYFTCGRLFGLISWHQYLILHILLKKKVECIRIDDSTPAGSRQALLTDFQEKDSVKAAVLSIKAGGLGLTLTAASTVIFAELSWTPGDIILAEDRAQ</sequence>
<dbReference type="Gene3D" id="3.40.50.300">
    <property type="entry name" value="P-loop containing nucleotide triphosphate hydrolases"/>
    <property type="match status" value="1"/>
</dbReference>
<keyword evidence="7" id="KW-1185">Reference proteome</keyword>
<accession>A0AAD4JJB7</accession>
<dbReference type="GO" id="GO:0016787">
    <property type="term" value="F:hydrolase activity"/>
    <property type="evidence" value="ECO:0007669"/>
    <property type="project" value="UniProtKB-KW"/>
</dbReference>
<gene>
    <name evidence="6" type="ORF">C2S53_000926</name>
</gene>
<name>A0AAD4JJB7_PERFH</name>
<dbReference type="GO" id="GO:0004386">
    <property type="term" value="F:helicase activity"/>
    <property type="evidence" value="ECO:0007669"/>
    <property type="project" value="UniProtKB-KW"/>
</dbReference>
<keyword evidence="4" id="KW-0067">ATP-binding</keyword>
<reference evidence="6 7" key="1">
    <citation type="journal article" date="2021" name="Nat. Commun.">
        <title>Incipient diploidization of the medicinal plant Perilla within 10,000 years.</title>
        <authorList>
            <person name="Zhang Y."/>
            <person name="Shen Q."/>
            <person name="Leng L."/>
            <person name="Zhang D."/>
            <person name="Chen S."/>
            <person name="Shi Y."/>
            <person name="Ning Z."/>
            <person name="Chen S."/>
        </authorList>
    </citation>
    <scope>NUCLEOTIDE SEQUENCE [LARGE SCALE GENOMIC DNA]</scope>
    <source>
        <strain evidence="7">cv. PC099</strain>
    </source>
</reference>
<dbReference type="GO" id="GO:0004520">
    <property type="term" value="F:DNA endonuclease activity"/>
    <property type="evidence" value="ECO:0007669"/>
    <property type="project" value="TreeGrafter"/>
</dbReference>
<dbReference type="GO" id="GO:0005524">
    <property type="term" value="F:ATP binding"/>
    <property type="evidence" value="ECO:0007669"/>
    <property type="project" value="UniProtKB-KW"/>
</dbReference>
<dbReference type="GO" id="GO:0031297">
    <property type="term" value="P:replication fork processing"/>
    <property type="evidence" value="ECO:0007669"/>
    <property type="project" value="TreeGrafter"/>
</dbReference>
<evidence type="ECO:0000313" key="7">
    <source>
        <dbReference type="Proteomes" id="UP001190926"/>
    </source>
</evidence>
<dbReference type="GO" id="GO:0043596">
    <property type="term" value="C:nuclear replication fork"/>
    <property type="evidence" value="ECO:0007669"/>
    <property type="project" value="TreeGrafter"/>
</dbReference>
<evidence type="ECO:0000256" key="2">
    <source>
        <dbReference type="ARBA" id="ARBA00022801"/>
    </source>
</evidence>
<evidence type="ECO:0000313" key="6">
    <source>
        <dbReference type="EMBL" id="KAH6834841.1"/>
    </source>
</evidence>
<keyword evidence="3" id="KW-0347">Helicase</keyword>
<dbReference type="PANTHER" id="PTHR45766:SF3">
    <property type="entry name" value="DNA ANNEALING HELICASE AND ENDONUCLEASE ZRANB3"/>
    <property type="match status" value="1"/>
</dbReference>
<evidence type="ECO:0000259" key="5">
    <source>
        <dbReference type="SMART" id="SM00490"/>
    </source>
</evidence>
<protein>
    <submittedName>
        <fullName evidence="6">Chromatin remodeling factor18</fullName>
    </submittedName>
</protein>
<evidence type="ECO:0000256" key="4">
    <source>
        <dbReference type="ARBA" id="ARBA00022840"/>
    </source>
</evidence>
<dbReference type="PANTHER" id="PTHR45766">
    <property type="entry name" value="DNA ANNEALING HELICASE AND ENDONUCLEASE ZRANB3 FAMILY MEMBER"/>
    <property type="match status" value="1"/>
</dbReference>